<dbReference type="Gene3D" id="1.20.1600.10">
    <property type="entry name" value="Outer membrane efflux proteins (OEP)"/>
    <property type="match status" value="1"/>
</dbReference>
<dbReference type="GO" id="GO:0015288">
    <property type="term" value="F:porin activity"/>
    <property type="evidence" value="ECO:0007669"/>
    <property type="project" value="TreeGrafter"/>
</dbReference>
<gene>
    <name evidence="9" type="ORF">PW52_10945</name>
</gene>
<keyword evidence="5" id="KW-0812">Transmembrane</keyword>
<evidence type="ECO:0000313" key="9">
    <source>
        <dbReference type="EMBL" id="KJD35190.1"/>
    </source>
</evidence>
<keyword evidence="7" id="KW-0998">Cell outer membrane</keyword>
<comment type="caution">
    <text evidence="9">The sequence shown here is derived from an EMBL/GenBank/DDBJ whole genome shotgun (WGS) entry which is preliminary data.</text>
</comment>
<protein>
    <submittedName>
        <fullName evidence="9">Transporter</fullName>
    </submittedName>
</protein>
<name>A0A0D7W7R2_9FLAO</name>
<evidence type="ECO:0000256" key="7">
    <source>
        <dbReference type="ARBA" id="ARBA00023237"/>
    </source>
</evidence>
<dbReference type="OrthoDB" id="367883at2"/>
<dbReference type="GO" id="GO:0015562">
    <property type="term" value="F:efflux transmembrane transporter activity"/>
    <property type="evidence" value="ECO:0007669"/>
    <property type="project" value="InterPro"/>
</dbReference>
<evidence type="ECO:0000256" key="4">
    <source>
        <dbReference type="ARBA" id="ARBA00022452"/>
    </source>
</evidence>
<keyword evidence="3" id="KW-0813">Transport</keyword>
<dbReference type="RefSeq" id="WP_044632991.1">
    <property type="nucleotide sequence ID" value="NZ_JTDW01000007.1"/>
</dbReference>
<comment type="subcellular location">
    <subcellularLocation>
        <location evidence="1">Cell outer membrane</location>
    </subcellularLocation>
</comment>
<dbReference type="AlphaFoldDB" id="A0A0D7W7R2"/>
<keyword evidence="10" id="KW-1185">Reference proteome</keyword>
<evidence type="ECO:0000256" key="8">
    <source>
        <dbReference type="SAM" id="Coils"/>
    </source>
</evidence>
<dbReference type="SUPFAM" id="SSF56954">
    <property type="entry name" value="Outer membrane efflux proteins (OEP)"/>
    <property type="match status" value="1"/>
</dbReference>
<evidence type="ECO:0000256" key="5">
    <source>
        <dbReference type="ARBA" id="ARBA00022692"/>
    </source>
</evidence>
<feature type="coiled-coil region" evidence="8">
    <location>
        <begin position="346"/>
        <end position="380"/>
    </location>
</feature>
<keyword evidence="4" id="KW-1134">Transmembrane beta strand</keyword>
<sequence length="441" mass="49829">MKQISILLIGLFFSWSIYAQENNSYNFSLEEAINYAKENNRTIQNANLSINAAEQDVKATTALGLPQINGAVDYQLYVKTPFDVNSLPEGDPFRFLFPKHQLTPAIQLNQLLFDGGYVVGLQSNKVFLEISKNAKEKTENEIVTAVISAYNNALLTKESIAITNNNISVLKDNLNETTKIFENGLTEEEDVEQLQITLSSLEITLKNLETLHDISKGYLKVLLGLDINAEITLKDSLESLVTDNISLELISENQPISNNIDYKIAANQVLSKELEYKLERSEQLPKLNAFVNASYLGISDEFTFFNKEQNWLFSSIGGVSLTVPIFSSFGNKAKRQKAKIEWDIAKNELIEKESQLSIEVQNAKNEYNLAIDTYANQQKNLALAEKIERKNTIKYREGIASSFDLRQAQTQLYTIQQEYLQAIIDVINKKAELTNLLNIKQ</sequence>
<dbReference type="PANTHER" id="PTHR30026:SF20">
    <property type="entry name" value="OUTER MEMBRANE PROTEIN TOLC"/>
    <property type="match status" value="1"/>
</dbReference>
<keyword evidence="6" id="KW-0472">Membrane</keyword>
<accession>A0A0D7W7R2</accession>
<comment type="similarity">
    <text evidence="2">Belongs to the outer membrane factor (OMF) (TC 1.B.17) family.</text>
</comment>
<evidence type="ECO:0000256" key="2">
    <source>
        <dbReference type="ARBA" id="ARBA00007613"/>
    </source>
</evidence>
<dbReference type="PANTHER" id="PTHR30026">
    <property type="entry name" value="OUTER MEMBRANE PROTEIN TOLC"/>
    <property type="match status" value="1"/>
</dbReference>
<dbReference type="EMBL" id="JTDW01000007">
    <property type="protein sequence ID" value="KJD35190.1"/>
    <property type="molecule type" value="Genomic_DNA"/>
</dbReference>
<dbReference type="Pfam" id="PF02321">
    <property type="entry name" value="OEP"/>
    <property type="match status" value="2"/>
</dbReference>
<keyword evidence="8" id="KW-0175">Coiled coil</keyword>
<evidence type="ECO:0000313" key="10">
    <source>
        <dbReference type="Proteomes" id="UP000032578"/>
    </source>
</evidence>
<evidence type="ECO:0000256" key="1">
    <source>
        <dbReference type="ARBA" id="ARBA00004442"/>
    </source>
</evidence>
<dbReference type="PATRIC" id="fig|1435349.4.peg.3182"/>
<dbReference type="GO" id="GO:0009279">
    <property type="term" value="C:cell outer membrane"/>
    <property type="evidence" value="ECO:0007669"/>
    <property type="project" value="UniProtKB-SubCell"/>
</dbReference>
<dbReference type="InterPro" id="IPR051906">
    <property type="entry name" value="TolC-like"/>
</dbReference>
<proteinExistence type="inferred from homology"/>
<reference evidence="9 10" key="1">
    <citation type="submission" date="2014-11" db="EMBL/GenBank/DDBJ databases">
        <title>Tamlana sedimentorum sp. nov., isolated from shallow sand sediments of the Sea of Japan.</title>
        <authorList>
            <person name="Romanenko L.A."/>
        </authorList>
    </citation>
    <scope>NUCLEOTIDE SEQUENCE [LARGE SCALE GENOMIC DNA]</scope>
    <source>
        <strain evidence="9 10">JCM 19808</strain>
    </source>
</reference>
<dbReference type="InterPro" id="IPR003423">
    <property type="entry name" value="OMP_efflux"/>
</dbReference>
<evidence type="ECO:0000256" key="6">
    <source>
        <dbReference type="ARBA" id="ARBA00023136"/>
    </source>
</evidence>
<dbReference type="GO" id="GO:1990281">
    <property type="term" value="C:efflux pump complex"/>
    <property type="evidence" value="ECO:0007669"/>
    <property type="project" value="TreeGrafter"/>
</dbReference>
<organism evidence="9 10">
    <name type="scientific">Neotamlana sedimentorum</name>
    <dbReference type="NCBI Taxonomy" id="1435349"/>
    <lineage>
        <taxon>Bacteria</taxon>
        <taxon>Pseudomonadati</taxon>
        <taxon>Bacteroidota</taxon>
        <taxon>Flavobacteriia</taxon>
        <taxon>Flavobacteriales</taxon>
        <taxon>Flavobacteriaceae</taxon>
        <taxon>Neotamlana</taxon>
    </lineage>
</organism>
<dbReference type="STRING" id="1435349.PW52_10945"/>
<dbReference type="Proteomes" id="UP000032578">
    <property type="component" value="Unassembled WGS sequence"/>
</dbReference>
<evidence type="ECO:0000256" key="3">
    <source>
        <dbReference type="ARBA" id="ARBA00022448"/>
    </source>
</evidence>